<dbReference type="RefSeq" id="XP_031576373.1">
    <property type="nucleotide sequence ID" value="XM_031720267.1"/>
</dbReference>
<comment type="cofactor">
    <cofactor evidence="2">
        <name>Mg(2+)</name>
        <dbReference type="ChEBI" id="CHEBI:18420"/>
    </cofactor>
</comment>
<dbReference type="InterPro" id="IPR013048">
    <property type="entry name" value="Meiotic_Spo11"/>
</dbReference>
<evidence type="ECO:0000256" key="2">
    <source>
        <dbReference type="ARBA" id="ARBA00001946"/>
    </source>
</evidence>
<dbReference type="GO" id="GO:0005524">
    <property type="term" value="F:ATP binding"/>
    <property type="evidence" value="ECO:0007669"/>
    <property type="project" value="InterPro"/>
</dbReference>
<evidence type="ECO:0000256" key="10">
    <source>
        <dbReference type="ARBA" id="ARBA00023235"/>
    </source>
</evidence>
<accession>A0A179U9U8</accession>
<dbReference type="PRINTS" id="PR01551">
    <property type="entry name" value="SPO11HOMOLOG"/>
</dbReference>
<dbReference type="PANTHER" id="PTHR10848">
    <property type="entry name" value="MEIOTIC RECOMBINATION PROTEIN SPO11"/>
    <property type="match status" value="1"/>
</dbReference>
<dbReference type="InterPro" id="IPR036388">
    <property type="entry name" value="WH-like_DNA-bd_sf"/>
</dbReference>
<evidence type="ECO:0000259" key="14">
    <source>
        <dbReference type="Pfam" id="PF04406"/>
    </source>
</evidence>
<evidence type="ECO:0000256" key="7">
    <source>
        <dbReference type="ARBA" id="ARBA00022842"/>
    </source>
</evidence>
<evidence type="ECO:0000256" key="9">
    <source>
        <dbReference type="ARBA" id="ARBA00023125"/>
    </source>
</evidence>
<feature type="region of interest" description="Disordered" evidence="13">
    <location>
        <begin position="1"/>
        <end position="28"/>
    </location>
</feature>
<dbReference type="SUPFAM" id="SSF56726">
    <property type="entry name" value="DNA topoisomerase IV, alpha subunit"/>
    <property type="match status" value="1"/>
</dbReference>
<dbReference type="AlphaFoldDB" id="A0A179U9U8"/>
<keyword evidence="6" id="KW-0479">Metal-binding</keyword>
<dbReference type="VEuPathDB" id="FungiDB:BDBG_01273"/>
<dbReference type="InterPro" id="IPR002815">
    <property type="entry name" value="Spo11/TopoVI_A"/>
</dbReference>
<dbReference type="PRINTS" id="PR01550">
    <property type="entry name" value="TOP6AFAMILY"/>
</dbReference>
<evidence type="ECO:0000256" key="6">
    <source>
        <dbReference type="ARBA" id="ARBA00022723"/>
    </source>
</evidence>
<protein>
    <recommendedName>
        <fullName evidence="5">DNA topoisomerase (ATP-hydrolyzing)</fullName>
        <ecNumber evidence="5">5.6.2.2</ecNumber>
    </recommendedName>
</protein>
<dbReference type="Proteomes" id="UP000002038">
    <property type="component" value="Unassembled WGS sequence"/>
</dbReference>
<dbReference type="GO" id="GO:0000706">
    <property type="term" value="P:meiotic DNA double-strand break processing"/>
    <property type="evidence" value="ECO:0007669"/>
    <property type="project" value="TreeGrafter"/>
</dbReference>
<dbReference type="Pfam" id="PF21180">
    <property type="entry name" value="TOP6A-Spo11_Toprim"/>
    <property type="match status" value="1"/>
</dbReference>
<feature type="active site" description="O-(5'-phospho-DNA)-tyrosine intermediate" evidence="12">
    <location>
        <position position="125"/>
    </location>
</feature>
<feature type="domain" description="Topoisomerase 6 subunit A/Spo11 TOPRIM" evidence="15">
    <location>
        <begin position="207"/>
        <end position="392"/>
    </location>
</feature>
<comment type="catalytic activity">
    <reaction evidence="1 12">
        <text>ATP-dependent breakage, passage and rejoining of double-stranded DNA.</text>
        <dbReference type="EC" id="5.6.2.2"/>
    </reaction>
</comment>
<evidence type="ECO:0000259" key="15">
    <source>
        <dbReference type="Pfam" id="PF21180"/>
    </source>
</evidence>
<comment type="subcellular location">
    <subcellularLocation>
        <location evidence="3">Nucleus</location>
    </subcellularLocation>
</comment>
<keyword evidence="17" id="KW-1185">Reference proteome</keyword>
<evidence type="ECO:0000256" key="1">
    <source>
        <dbReference type="ARBA" id="ARBA00000185"/>
    </source>
</evidence>
<keyword evidence="10 12" id="KW-0413">Isomerase</keyword>
<dbReference type="GO" id="GO:0042138">
    <property type="term" value="P:meiotic DNA double-strand break formation"/>
    <property type="evidence" value="ECO:0007669"/>
    <property type="project" value="InterPro"/>
</dbReference>
<keyword evidence="11" id="KW-0539">Nucleus</keyword>
<evidence type="ECO:0000256" key="11">
    <source>
        <dbReference type="ARBA" id="ARBA00023242"/>
    </source>
</evidence>
<name>A0A179U9U8_BLAGS</name>
<evidence type="ECO:0000256" key="8">
    <source>
        <dbReference type="ARBA" id="ARBA00023029"/>
    </source>
</evidence>
<dbReference type="OrthoDB" id="5377392at2759"/>
<keyword evidence="7" id="KW-0460">Magnesium</keyword>
<dbReference type="KEGG" id="bgh:BDBG_01273"/>
<keyword evidence="9 12" id="KW-0238">DNA-binding</keyword>
<dbReference type="GO" id="GO:0000228">
    <property type="term" value="C:nuclear chromosome"/>
    <property type="evidence" value="ECO:0007669"/>
    <property type="project" value="TreeGrafter"/>
</dbReference>
<dbReference type="InterPro" id="IPR013049">
    <property type="entry name" value="Spo11/TopoVI_A_N"/>
</dbReference>
<dbReference type="GO" id="GO:0003677">
    <property type="term" value="F:DNA binding"/>
    <property type="evidence" value="ECO:0007669"/>
    <property type="project" value="UniProtKB-UniRule"/>
</dbReference>
<evidence type="ECO:0000256" key="12">
    <source>
        <dbReference type="PROSITE-ProRule" id="PRU01385"/>
    </source>
</evidence>
<keyword evidence="8 12" id="KW-0799">Topoisomerase</keyword>
<evidence type="ECO:0000256" key="5">
    <source>
        <dbReference type="ARBA" id="ARBA00012895"/>
    </source>
</evidence>
<proteinExistence type="inferred from homology"/>
<dbReference type="InterPro" id="IPR036078">
    <property type="entry name" value="Spo11/TopoVI_A_sf"/>
</dbReference>
<dbReference type="InterPro" id="IPR034136">
    <property type="entry name" value="TOPRIM_Topo6A/Spo11"/>
</dbReference>
<dbReference type="GO" id="GO:0007131">
    <property type="term" value="P:reciprocal meiotic recombination"/>
    <property type="evidence" value="ECO:0007669"/>
    <property type="project" value="TreeGrafter"/>
</dbReference>
<dbReference type="FunFam" id="3.40.1360.10:FF:000018">
    <property type="entry name" value="Type II DNA topoisomerase VI subunit A"/>
    <property type="match status" value="1"/>
</dbReference>
<reference evidence="17" key="1">
    <citation type="journal article" date="2015" name="PLoS Genet.">
        <title>The dynamic genome and transcriptome of the human fungal pathogen Blastomyces and close relative Emmonsia.</title>
        <authorList>
            <person name="Munoz J.F."/>
            <person name="Gauthier G.M."/>
            <person name="Desjardins C.A."/>
            <person name="Gallo J.E."/>
            <person name="Holder J."/>
            <person name="Sullivan T.D."/>
            <person name="Marty A.J."/>
            <person name="Carmen J.C."/>
            <person name="Chen Z."/>
            <person name="Ding L."/>
            <person name="Gujja S."/>
            <person name="Magrini V."/>
            <person name="Misas E."/>
            <person name="Mitreva M."/>
            <person name="Priest M."/>
            <person name="Saif S."/>
            <person name="Whiston E.A."/>
            <person name="Young S."/>
            <person name="Zeng Q."/>
            <person name="Goldman W.E."/>
            <person name="Mardis E.R."/>
            <person name="Taylor J.W."/>
            <person name="McEwen J.G."/>
            <person name="Clay O.K."/>
            <person name="Klein B.S."/>
            <person name="Cuomo C.A."/>
        </authorList>
    </citation>
    <scope>NUCLEOTIDE SEQUENCE [LARGE SCALE GENOMIC DNA]</scope>
    <source>
        <strain evidence="17">SLH14081</strain>
    </source>
</reference>
<evidence type="ECO:0000313" key="17">
    <source>
        <dbReference type="Proteomes" id="UP000002038"/>
    </source>
</evidence>
<dbReference type="EC" id="5.6.2.2" evidence="5"/>
<feature type="domain" description="Spo11/DNA topoisomerase VI subunit A N-terminal" evidence="14">
    <location>
        <begin position="96"/>
        <end position="157"/>
    </location>
</feature>
<dbReference type="GO" id="GO:0046872">
    <property type="term" value="F:metal ion binding"/>
    <property type="evidence" value="ECO:0007669"/>
    <property type="project" value="UniProtKB-KW"/>
</dbReference>
<gene>
    <name evidence="16" type="ORF">BDBG_01273</name>
</gene>
<sequence length="403" mass="44667">MTSEPSALGIPAPHPDPNPHPGNGSPEDKVRKFITELLDSLIDGLTRADGCPSITLRRRSNHAQFSVNPETCALQCDTADLSCTYSWPGKTVLEGWRFAVLLRILGHISEAIRGDFVSSKRDIYYLDPVYFGSQSVVDRCIDDIACTIGVDRTALHVAAAAKGLLVGSFNITLNDDSVVDPGVHSEGMLVPRAETVRNFDISAVRWILVIEKEATFHRLATANYHKTSAAGPGILITAKGYPDICTRAFLHLLSRTPGSVSGALRSNQPPIFMLVDSDPDGIAIMSTYKYGSRAQAHDNPNLTVNKMQWLGLQSSEVASRIEVYQQDDDVLIPLTSRDRKKAQDMLSRSPVFAEDGPEPAWRGELQHMLMSNVKAEIEILYEREWGIERWLDRKLQTLIKRVF</sequence>
<evidence type="ECO:0000256" key="3">
    <source>
        <dbReference type="ARBA" id="ARBA00004123"/>
    </source>
</evidence>
<evidence type="ECO:0000256" key="4">
    <source>
        <dbReference type="ARBA" id="ARBA00006559"/>
    </source>
</evidence>
<dbReference type="EMBL" id="GG657449">
    <property type="protein sequence ID" value="OAT04776.1"/>
    <property type="molecule type" value="Genomic_DNA"/>
</dbReference>
<dbReference type="CDD" id="cd00223">
    <property type="entry name" value="TOPRIM_TopoIIB_SPO"/>
    <property type="match status" value="1"/>
</dbReference>
<evidence type="ECO:0000256" key="13">
    <source>
        <dbReference type="SAM" id="MobiDB-lite"/>
    </source>
</evidence>
<organism evidence="16 17">
    <name type="scientific">Blastomyces gilchristii (strain SLH14081)</name>
    <name type="common">Blastomyces dermatitidis</name>
    <dbReference type="NCBI Taxonomy" id="559298"/>
    <lineage>
        <taxon>Eukaryota</taxon>
        <taxon>Fungi</taxon>
        <taxon>Dikarya</taxon>
        <taxon>Ascomycota</taxon>
        <taxon>Pezizomycotina</taxon>
        <taxon>Eurotiomycetes</taxon>
        <taxon>Eurotiomycetidae</taxon>
        <taxon>Onygenales</taxon>
        <taxon>Ajellomycetaceae</taxon>
        <taxon>Blastomyces</taxon>
    </lineage>
</organism>
<dbReference type="PROSITE" id="PS52041">
    <property type="entry name" value="TOPO_IIB"/>
    <property type="match status" value="1"/>
</dbReference>
<dbReference type="GO" id="GO:0003918">
    <property type="term" value="F:DNA topoisomerase type II (double strand cut, ATP-hydrolyzing) activity"/>
    <property type="evidence" value="ECO:0007669"/>
    <property type="project" value="UniProtKB-UniRule"/>
</dbReference>
<dbReference type="Gene3D" id="1.10.10.10">
    <property type="entry name" value="Winged helix-like DNA-binding domain superfamily/Winged helix DNA-binding domain"/>
    <property type="match status" value="1"/>
</dbReference>
<dbReference type="Pfam" id="PF04406">
    <property type="entry name" value="TP6A_N"/>
    <property type="match status" value="1"/>
</dbReference>
<dbReference type="GeneID" id="8510511"/>
<comment type="similarity">
    <text evidence="4 12">Belongs to the TOP6A family.</text>
</comment>
<dbReference type="STRING" id="559298.A0A179U9U8"/>
<dbReference type="PANTHER" id="PTHR10848:SF0">
    <property type="entry name" value="MEIOTIC RECOMBINATION PROTEIN SPO11"/>
    <property type="match status" value="1"/>
</dbReference>
<evidence type="ECO:0000313" key="16">
    <source>
        <dbReference type="EMBL" id="OAT04776.1"/>
    </source>
</evidence>
<dbReference type="Gene3D" id="3.40.1360.10">
    <property type="match status" value="1"/>
</dbReference>